<dbReference type="PROSITE" id="PS50850">
    <property type="entry name" value="MFS"/>
    <property type="match status" value="1"/>
</dbReference>
<keyword evidence="9" id="KW-1185">Reference proteome</keyword>
<feature type="domain" description="Major facilitator superfamily (MFS) profile" evidence="7">
    <location>
        <begin position="57"/>
        <end position="545"/>
    </location>
</feature>
<feature type="compositionally biased region" description="Low complexity" evidence="5">
    <location>
        <begin position="1"/>
        <end position="17"/>
    </location>
</feature>
<evidence type="ECO:0000313" key="9">
    <source>
        <dbReference type="Proteomes" id="UP000800093"/>
    </source>
</evidence>
<evidence type="ECO:0000256" key="4">
    <source>
        <dbReference type="ARBA" id="ARBA00023136"/>
    </source>
</evidence>
<feature type="transmembrane region" description="Helical" evidence="6">
    <location>
        <begin position="416"/>
        <end position="435"/>
    </location>
</feature>
<dbReference type="InterPro" id="IPR011701">
    <property type="entry name" value="MFS"/>
</dbReference>
<evidence type="ECO:0000256" key="5">
    <source>
        <dbReference type="SAM" id="MobiDB-lite"/>
    </source>
</evidence>
<evidence type="ECO:0000256" key="3">
    <source>
        <dbReference type="ARBA" id="ARBA00022989"/>
    </source>
</evidence>
<accession>A0A9P4KAA5</accession>
<protein>
    <submittedName>
        <fullName evidence="8">MFS general substrate transporter</fullName>
    </submittedName>
</protein>
<feature type="transmembrane region" description="Helical" evidence="6">
    <location>
        <begin position="252"/>
        <end position="277"/>
    </location>
</feature>
<name>A0A9P4KAA5_9PLEO</name>
<dbReference type="Gene3D" id="1.20.1720.10">
    <property type="entry name" value="Multidrug resistance protein D"/>
    <property type="match status" value="1"/>
</dbReference>
<dbReference type="InterPro" id="IPR036259">
    <property type="entry name" value="MFS_trans_sf"/>
</dbReference>
<dbReference type="PANTHER" id="PTHR23501:SF94">
    <property type="entry name" value="MAJOR FACILITATOR SUPERFAMILY (MFS) PROFILE DOMAIN-CONTAINING PROTEIN"/>
    <property type="match status" value="1"/>
</dbReference>
<dbReference type="InterPro" id="IPR020846">
    <property type="entry name" value="MFS_dom"/>
</dbReference>
<evidence type="ECO:0000259" key="7">
    <source>
        <dbReference type="PROSITE" id="PS50850"/>
    </source>
</evidence>
<dbReference type="Pfam" id="PF07690">
    <property type="entry name" value="MFS_1"/>
    <property type="match status" value="1"/>
</dbReference>
<comment type="subcellular location">
    <subcellularLocation>
        <location evidence="1">Membrane</location>
        <topology evidence="1">Multi-pass membrane protein</topology>
    </subcellularLocation>
</comment>
<reference evidence="9" key="1">
    <citation type="journal article" date="2020" name="Stud. Mycol.">
        <title>101 Dothideomycetes genomes: A test case for predicting lifestyles and emergence of pathogens.</title>
        <authorList>
            <person name="Haridas S."/>
            <person name="Albert R."/>
            <person name="Binder M."/>
            <person name="Bloem J."/>
            <person name="LaButti K."/>
            <person name="Salamov A."/>
            <person name="Andreopoulos B."/>
            <person name="Baker S."/>
            <person name="Barry K."/>
            <person name="Bills G."/>
            <person name="Bluhm B."/>
            <person name="Cannon C."/>
            <person name="Castanera R."/>
            <person name="Culley D."/>
            <person name="Daum C."/>
            <person name="Ezra D."/>
            <person name="Gonzalez J."/>
            <person name="Henrissat B."/>
            <person name="Kuo A."/>
            <person name="Liang C."/>
            <person name="Lipzen A."/>
            <person name="Lutzoni F."/>
            <person name="Magnuson J."/>
            <person name="Mondo S."/>
            <person name="Nolan M."/>
            <person name="Ohm R."/>
            <person name="Pangilinan J."/>
            <person name="Park H.-J."/>
            <person name="Ramirez L."/>
            <person name="Alfaro M."/>
            <person name="Sun H."/>
            <person name="Tritt A."/>
            <person name="Yoshinaga Y."/>
            <person name="Zwiers L.-H."/>
            <person name="Turgeon B."/>
            <person name="Goodwin S."/>
            <person name="Spatafora J."/>
            <person name="Crous P."/>
            <person name="Grigoriev I."/>
        </authorList>
    </citation>
    <scope>NUCLEOTIDE SEQUENCE [LARGE SCALE GENOMIC DNA]</scope>
    <source>
        <strain evidence="9">CBS 304.66</strain>
    </source>
</reference>
<evidence type="ECO:0000256" key="2">
    <source>
        <dbReference type="ARBA" id="ARBA00022692"/>
    </source>
</evidence>
<dbReference type="EMBL" id="ML986618">
    <property type="protein sequence ID" value="KAF2264137.1"/>
    <property type="molecule type" value="Genomic_DNA"/>
</dbReference>
<feature type="transmembrane region" description="Helical" evidence="6">
    <location>
        <begin position="148"/>
        <end position="169"/>
    </location>
</feature>
<evidence type="ECO:0000256" key="1">
    <source>
        <dbReference type="ARBA" id="ARBA00004141"/>
    </source>
</evidence>
<evidence type="ECO:0000256" key="6">
    <source>
        <dbReference type="SAM" id="Phobius"/>
    </source>
</evidence>
<dbReference type="PANTHER" id="PTHR23501">
    <property type="entry name" value="MAJOR FACILITATOR SUPERFAMILY"/>
    <property type="match status" value="1"/>
</dbReference>
<dbReference type="GO" id="GO:0022857">
    <property type="term" value="F:transmembrane transporter activity"/>
    <property type="evidence" value="ECO:0007669"/>
    <property type="project" value="InterPro"/>
</dbReference>
<organism evidence="8 9">
    <name type="scientific">Lojkania enalia</name>
    <dbReference type="NCBI Taxonomy" id="147567"/>
    <lineage>
        <taxon>Eukaryota</taxon>
        <taxon>Fungi</taxon>
        <taxon>Dikarya</taxon>
        <taxon>Ascomycota</taxon>
        <taxon>Pezizomycotina</taxon>
        <taxon>Dothideomycetes</taxon>
        <taxon>Pleosporomycetidae</taxon>
        <taxon>Pleosporales</taxon>
        <taxon>Pleosporales incertae sedis</taxon>
        <taxon>Lojkania</taxon>
    </lineage>
</organism>
<dbReference type="Proteomes" id="UP000800093">
    <property type="component" value="Unassembled WGS sequence"/>
</dbReference>
<feature type="transmembrane region" description="Helical" evidence="6">
    <location>
        <begin position="456"/>
        <end position="474"/>
    </location>
</feature>
<feature type="transmembrane region" description="Helical" evidence="6">
    <location>
        <begin position="212"/>
        <end position="232"/>
    </location>
</feature>
<feature type="transmembrane region" description="Helical" evidence="6">
    <location>
        <begin position="93"/>
        <end position="111"/>
    </location>
</feature>
<feature type="transmembrane region" description="Helical" evidence="6">
    <location>
        <begin position="314"/>
        <end position="339"/>
    </location>
</feature>
<dbReference type="OrthoDB" id="2351791at2759"/>
<feature type="region of interest" description="Disordered" evidence="5">
    <location>
        <begin position="1"/>
        <end position="20"/>
    </location>
</feature>
<keyword evidence="3 6" id="KW-1133">Transmembrane helix</keyword>
<feature type="transmembrane region" description="Helical" evidence="6">
    <location>
        <begin position="385"/>
        <end position="404"/>
    </location>
</feature>
<feature type="transmembrane region" description="Helical" evidence="6">
    <location>
        <begin position="283"/>
        <end position="302"/>
    </location>
</feature>
<dbReference type="SUPFAM" id="SSF103473">
    <property type="entry name" value="MFS general substrate transporter"/>
    <property type="match status" value="1"/>
</dbReference>
<dbReference type="Gene3D" id="1.20.1250.20">
    <property type="entry name" value="MFS general substrate transporter like domains"/>
    <property type="match status" value="1"/>
</dbReference>
<feature type="transmembrane region" description="Helical" evidence="6">
    <location>
        <begin position="181"/>
        <end position="200"/>
    </location>
</feature>
<evidence type="ECO:0000313" key="8">
    <source>
        <dbReference type="EMBL" id="KAF2264137.1"/>
    </source>
</evidence>
<feature type="transmembrane region" description="Helical" evidence="6">
    <location>
        <begin position="359"/>
        <end position="378"/>
    </location>
</feature>
<keyword evidence="2 6" id="KW-0812">Transmembrane</keyword>
<sequence>MDESTSTLSSLKGKSNSASLRTAASSQVALPLTDFDLEDLQEKQGDDWKPQKNELIIMISLATISLMVSLDATILVTVLPDIARVLNGTSVDAFWAGTSYLLTSAIFQPVIASISEVFGRQQLLLFSITFFTIGSILCAVANDFQVLLAGRSIQGIGGGGIITLSQVIYCDFVPLRQRPKYFAMVLGAWSIVGTIIGPVIGGTLVEKANWRWVFYINFPFCFLGFILALIFIKLNAVSHLTFSEMLQRTDWVGAILFISGMTSFLIGLSWGGVQYAWDSAQTLVPIIVGLGGVAVFALWQWYKPSNTLLPKSLFYCSSAVAAFSCAFANGLVLLAALYYVPFFAMAVRGSSSVKAGIDVFPALFLLIPGSILVSILSTRLGRFRWAIWGGWAITILGTGLMIMFNEDTKTPVWSTVLAVLGIGCGMILTSVNVGIQAISKIEDCAMAASMYGFMRSVGMPIGVSLSGAIFQNAMSSKLTALGLPSSIAHDSERYVFVLRKMAPTNPTRIAALQAYVYGFRGVWILMTAVSGSAFMISLLIKKFDMDKILLSKFSARQ</sequence>
<feature type="transmembrane region" description="Helical" evidence="6">
    <location>
        <begin position="55"/>
        <end position="78"/>
    </location>
</feature>
<keyword evidence="4 6" id="KW-0472">Membrane</keyword>
<feature type="transmembrane region" description="Helical" evidence="6">
    <location>
        <begin position="522"/>
        <end position="540"/>
    </location>
</feature>
<gene>
    <name evidence="8" type="ORF">CC78DRAFT_464101</name>
</gene>
<dbReference type="GO" id="GO:0005886">
    <property type="term" value="C:plasma membrane"/>
    <property type="evidence" value="ECO:0007669"/>
    <property type="project" value="TreeGrafter"/>
</dbReference>
<dbReference type="AlphaFoldDB" id="A0A9P4KAA5"/>
<feature type="transmembrane region" description="Helical" evidence="6">
    <location>
        <begin position="123"/>
        <end position="142"/>
    </location>
</feature>
<comment type="caution">
    <text evidence="8">The sequence shown here is derived from an EMBL/GenBank/DDBJ whole genome shotgun (WGS) entry which is preliminary data.</text>
</comment>
<proteinExistence type="predicted"/>